<name>X1GJG0_9ZZZZ</name>
<feature type="non-terminal residue" evidence="2">
    <location>
        <position position="1"/>
    </location>
</feature>
<dbReference type="PANTHER" id="PTHR34512">
    <property type="entry name" value="CELL SURFACE PROTEIN"/>
    <property type="match status" value="1"/>
</dbReference>
<gene>
    <name evidence="2" type="ORF">S03H2_16575</name>
</gene>
<dbReference type="PANTHER" id="PTHR34512:SF30">
    <property type="entry name" value="OUTER MEMBRANE PROTEIN ASSEMBLY FACTOR BAMB"/>
    <property type="match status" value="1"/>
</dbReference>
<dbReference type="InterPro" id="IPR015943">
    <property type="entry name" value="WD40/YVTN_repeat-like_dom_sf"/>
</dbReference>
<proteinExistence type="predicted"/>
<organism evidence="2">
    <name type="scientific">marine sediment metagenome</name>
    <dbReference type="NCBI Taxonomy" id="412755"/>
    <lineage>
        <taxon>unclassified sequences</taxon>
        <taxon>metagenomes</taxon>
        <taxon>ecological metagenomes</taxon>
    </lineage>
</organism>
<dbReference type="SUPFAM" id="SSF50998">
    <property type="entry name" value="Quinoprotein alcohol dehydrogenase-like"/>
    <property type="match status" value="1"/>
</dbReference>
<dbReference type="Gene3D" id="2.130.10.10">
    <property type="entry name" value="YVTN repeat-like/Quinoprotein amine dehydrogenase"/>
    <property type="match status" value="1"/>
</dbReference>
<dbReference type="InterPro" id="IPR011047">
    <property type="entry name" value="Quinoprotein_ADH-like_sf"/>
</dbReference>
<evidence type="ECO:0000313" key="2">
    <source>
        <dbReference type="EMBL" id="GAH41764.1"/>
    </source>
</evidence>
<dbReference type="Pfam" id="PF13360">
    <property type="entry name" value="PQQ_2"/>
    <property type="match status" value="1"/>
</dbReference>
<dbReference type="InterPro" id="IPR002372">
    <property type="entry name" value="PQQ_rpt_dom"/>
</dbReference>
<evidence type="ECO:0000259" key="1">
    <source>
        <dbReference type="Pfam" id="PF13360"/>
    </source>
</evidence>
<accession>X1GJG0</accession>
<protein>
    <recommendedName>
        <fullName evidence="1">Pyrrolo-quinoline quinone repeat domain-containing protein</fullName>
    </recommendedName>
</protein>
<dbReference type="AlphaFoldDB" id="X1GJG0"/>
<feature type="non-terminal residue" evidence="2">
    <location>
        <position position="366"/>
    </location>
</feature>
<feature type="domain" description="Pyrrolo-quinoline quinone repeat" evidence="1">
    <location>
        <begin position="165"/>
        <end position="284"/>
    </location>
</feature>
<comment type="caution">
    <text evidence="2">The sequence shown here is derived from an EMBL/GenBank/DDBJ whole genome shotgun (WGS) entry which is preliminary data.</text>
</comment>
<reference evidence="2" key="1">
    <citation type="journal article" date="2014" name="Front. Microbiol.">
        <title>High frequency of phylogenetically diverse reductive dehalogenase-homologous genes in deep subseafloor sedimentary metagenomes.</title>
        <authorList>
            <person name="Kawai M."/>
            <person name="Futagami T."/>
            <person name="Toyoda A."/>
            <person name="Takaki Y."/>
            <person name="Nishi S."/>
            <person name="Hori S."/>
            <person name="Arai W."/>
            <person name="Tsubouchi T."/>
            <person name="Morono Y."/>
            <person name="Uchiyama I."/>
            <person name="Ito T."/>
            <person name="Fujiyama A."/>
            <person name="Inagaki F."/>
            <person name="Takami H."/>
        </authorList>
    </citation>
    <scope>NUCLEOTIDE SEQUENCE</scope>
    <source>
        <strain evidence="2">Expedition CK06-06</strain>
    </source>
</reference>
<dbReference type="EMBL" id="BARU01008477">
    <property type="protein sequence ID" value="GAH41764.1"/>
    <property type="molecule type" value="Genomic_DNA"/>
</dbReference>
<sequence length="366" mass="41165">PQMAVASAGRVFKAFGHVAFKRREEPFLNKLVAFNGYNGTILWQRDITPGIMVHRNTMVATPTTLYVADDSLCKVINAATGKLEDEIIPPLDLAGGTFWKWLGMEDGILYALIGEQEQKDPTMRWRRERHGWPWNPISKGFNQPDGIRDSKKAYITHPWGFGRNVLAIEPKTKKVLWSYHEAEPVDSRAMCMKNGRIYIFRFGAYLACLDAKTGKPIWRRTPGNAPELFDALGSYMNRQGASFNWRTTCYVKCSDDALYFAGPQVGKLLAVSTKNGEVLWSDPYSNFQLVLRDDGLYAISGQNDQGSLSKKFAPLTGEVLAELRTGRRSCTRPTSTLDAIFYRARGGSTRFDLASYNPQLVSPMRP</sequence>